<feature type="signal peptide" evidence="1">
    <location>
        <begin position="1"/>
        <end position="23"/>
    </location>
</feature>
<organism evidence="3 4">
    <name type="scientific">Senegalimassilia faecalis</name>
    <dbReference type="NCBI Taxonomy" id="2509433"/>
    <lineage>
        <taxon>Bacteria</taxon>
        <taxon>Bacillati</taxon>
        <taxon>Actinomycetota</taxon>
        <taxon>Coriobacteriia</taxon>
        <taxon>Coriobacteriales</taxon>
        <taxon>Coriobacteriaceae</taxon>
        <taxon>Senegalimassilia</taxon>
    </lineage>
</organism>
<reference evidence="3 4" key="1">
    <citation type="submission" date="2019-01" db="EMBL/GenBank/DDBJ databases">
        <title>Senegalimassilia sp. nov. KGMB04484 isolated human feces.</title>
        <authorList>
            <person name="Han K.-I."/>
            <person name="Kim J.-S."/>
            <person name="Lee K.C."/>
            <person name="Suh M.K."/>
            <person name="Eom M.K."/>
            <person name="Lee J.H."/>
            <person name="Park S.-H."/>
            <person name="Kang S.W."/>
            <person name="Park J.-E."/>
            <person name="Oh B.S."/>
            <person name="Yu S.Y."/>
            <person name="Choi S.-H."/>
            <person name="Lee D.H."/>
            <person name="Yoon H."/>
            <person name="Kim B.-Y."/>
            <person name="Lee J.H."/>
            <person name="Lee J.-S."/>
        </authorList>
    </citation>
    <scope>NUCLEOTIDE SEQUENCE [LARGE SCALE GENOMIC DNA]</scope>
    <source>
        <strain evidence="3 4">KGMB04484</strain>
    </source>
</reference>
<dbReference type="InterPro" id="IPR031571">
    <property type="entry name" value="RcpC_dom"/>
</dbReference>
<dbReference type="RefSeq" id="WP_129424068.1">
    <property type="nucleotide sequence ID" value="NZ_SDPW01000001.1"/>
</dbReference>
<dbReference type="SMART" id="SM00858">
    <property type="entry name" value="SAF"/>
    <property type="match status" value="1"/>
</dbReference>
<feature type="chain" id="PRO_5020965965" evidence="1">
    <location>
        <begin position="24"/>
        <end position="216"/>
    </location>
</feature>
<sequence>MRKNKAAFVGVVCGVLCAACVFAYTQAVRGEADQQRRDALARYGGDQVEVCVAKRDIAAGEVVEASAIETRLWVADLLPAEAVRQASEVVGSKASSVMLAGEVLSKRRFQAEGSQIDVPDGQVALSVPAKDVQAVGGAIGPGSLVDVYATGGSDTQALARGVRVLATSVADGESTGSSSAKVSWVTVAVGADRAEEMVSAAQRTELYFTLPGANAR</sequence>
<dbReference type="OrthoDB" id="3177887at2"/>
<evidence type="ECO:0000256" key="1">
    <source>
        <dbReference type="SAM" id="SignalP"/>
    </source>
</evidence>
<evidence type="ECO:0000259" key="2">
    <source>
        <dbReference type="SMART" id="SM00858"/>
    </source>
</evidence>
<proteinExistence type="predicted"/>
<dbReference type="Proteomes" id="UP000293345">
    <property type="component" value="Unassembled WGS sequence"/>
</dbReference>
<dbReference type="InterPro" id="IPR013974">
    <property type="entry name" value="SAF"/>
</dbReference>
<dbReference type="NCBIfam" id="TIGR03177">
    <property type="entry name" value="pilus_cpaB"/>
    <property type="match status" value="1"/>
</dbReference>
<accession>A0A4V1QTY3</accession>
<name>A0A4V1QTY3_9ACTN</name>
<dbReference type="AlphaFoldDB" id="A0A4V1QTY3"/>
<keyword evidence="4" id="KW-1185">Reference proteome</keyword>
<comment type="caution">
    <text evidence="3">The sequence shown here is derived from an EMBL/GenBank/DDBJ whole genome shotgun (WGS) entry which is preliminary data.</text>
</comment>
<evidence type="ECO:0000313" key="3">
    <source>
        <dbReference type="EMBL" id="RXZ54067.1"/>
    </source>
</evidence>
<dbReference type="CDD" id="cd11614">
    <property type="entry name" value="SAF_CpaB_FlgA_like"/>
    <property type="match status" value="1"/>
</dbReference>
<protein>
    <submittedName>
        <fullName evidence="3">Flp pilus assembly protein CpaB</fullName>
    </submittedName>
</protein>
<dbReference type="InterPro" id="IPR017592">
    <property type="entry name" value="Pilus_assmbl_Flp-typ_CpaB"/>
</dbReference>
<dbReference type="Gene3D" id="3.90.1210.10">
    <property type="entry name" value="Antifreeze-like/N-acetylneuraminic acid synthase C-terminal domain"/>
    <property type="match status" value="1"/>
</dbReference>
<dbReference type="Pfam" id="PF08666">
    <property type="entry name" value="SAF"/>
    <property type="match status" value="1"/>
</dbReference>
<feature type="domain" description="SAF" evidence="2">
    <location>
        <begin position="48"/>
        <end position="110"/>
    </location>
</feature>
<gene>
    <name evidence="3" type="primary">cpaB</name>
    <name evidence="3" type="ORF">ET524_05955</name>
</gene>
<keyword evidence="1" id="KW-0732">Signal</keyword>
<dbReference type="EMBL" id="SDPW01000001">
    <property type="protein sequence ID" value="RXZ54067.1"/>
    <property type="molecule type" value="Genomic_DNA"/>
</dbReference>
<evidence type="ECO:0000313" key="4">
    <source>
        <dbReference type="Proteomes" id="UP000293345"/>
    </source>
</evidence>
<dbReference type="Pfam" id="PF16976">
    <property type="entry name" value="RcpC"/>
    <property type="match status" value="1"/>
</dbReference>